<evidence type="ECO:0000259" key="1">
    <source>
        <dbReference type="Pfam" id="PF00485"/>
    </source>
</evidence>
<dbReference type="AlphaFoldDB" id="A0A1C2DDU2"/>
<evidence type="ECO:0000313" key="3">
    <source>
        <dbReference type="Proteomes" id="UP000094412"/>
    </source>
</evidence>
<comment type="caution">
    <text evidence="2">The sequence shown here is derived from an EMBL/GenBank/DDBJ whole genome shotgun (WGS) entry which is preliminary data.</text>
</comment>
<dbReference type="GO" id="GO:0005524">
    <property type="term" value="F:ATP binding"/>
    <property type="evidence" value="ECO:0007669"/>
    <property type="project" value="InterPro"/>
</dbReference>
<dbReference type="SUPFAM" id="SSF52540">
    <property type="entry name" value="P-loop containing nucleoside triphosphate hydrolases"/>
    <property type="match status" value="1"/>
</dbReference>
<dbReference type="InterPro" id="IPR006083">
    <property type="entry name" value="PRK/URK"/>
</dbReference>
<accession>A0A1C2DDU2</accession>
<gene>
    <name evidence="2" type="ORF">QV13_25535</name>
</gene>
<keyword evidence="3" id="KW-1185">Reference proteome</keyword>
<protein>
    <submittedName>
        <fullName evidence="2">Nucleoside/nucleotide kinase family protein</fullName>
    </submittedName>
</protein>
<evidence type="ECO:0000313" key="2">
    <source>
        <dbReference type="EMBL" id="OCX12929.1"/>
    </source>
</evidence>
<dbReference type="Proteomes" id="UP000094412">
    <property type="component" value="Unassembled WGS sequence"/>
</dbReference>
<sequence length="205" mass="22767">MSEIATIAATIFKRAGKAQRFIVAIAGPPGAGKSTLSAALHDVLPAGTAEVVPMDGFHFDDSVLEKRGLRPRKGAPETFDFAGFEVLLKRIRAGEPDIAIPVFDRSIELSRAAASIIATDTRFILAEGNYLLLDEEPWNRLAPLFDLTIFVDVTRGELEKRLRQRWHEHGRSDEDAIAWITSNDMPNIERVLARRRPADLIIRQG</sequence>
<dbReference type="EMBL" id="MDEO01000036">
    <property type="protein sequence ID" value="OCX12929.1"/>
    <property type="molecule type" value="Genomic_DNA"/>
</dbReference>
<dbReference type="OrthoDB" id="3192509at2"/>
<reference evidence="2 3" key="1">
    <citation type="submission" date="2016-08" db="EMBL/GenBank/DDBJ databases">
        <title>Whole genome sequence of Mesorhizobium sp. strain UASWS1009 isolated from industrial sewage.</title>
        <authorList>
            <person name="Crovadore J."/>
            <person name="Calmin G."/>
            <person name="Chablais R."/>
            <person name="Cochard B."/>
            <person name="Lefort F."/>
        </authorList>
    </citation>
    <scope>NUCLEOTIDE SEQUENCE [LARGE SCALE GENOMIC DNA]</scope>
    <source>
        <strain evidence="2 3">UASWS1009</strain>
    </source>
</reference>
<dbReference type="RefSeq" id="WP_024924361.1">
    <property type="nucleotide sequence ID" value="NZ_MDEO01000036.1"/>
</dbReference>
<dbReference type="Gene3D" id="3.40.50.300">
    <property type="entry name" value="P-loop containing nucleotide triphosphate hydrolases"/>
    <property type="match status" value="1"/>
</dbReference>
<dbReference type="PANTHER" id="PTHR10285">
    <property type="entry name" value="URIDINE KINASE"/>
    <property type="match status" value="1"/>
</dbReference>
<dbReference type="STRING" id="1566387.QV13_25535"/>
<keyword evidence="2" id="KW-0808">Transferase</keyword>
<feature type="domain" description="Phosphoribulokinase/uridine kinase" evidence="1">
    <location>
        <begin position="22"/>
        <end position="203"/>
    </location>
</feature>
<dbReference type="NCBIfam" id="NF006746">
    <property type="entry name" value="PRK09270.1-5"/>
    <property type="match status" value="1"/>
</dbReference>
<keyword evidence="2" id="KW-0418">Kinase</keyword>
<name>A0A1C2DDU2_9HYPH</name>
<dbReference type="Pfam" id="PF00485">
    <property type="entry name" value="PRK"/>
    <property type="match status" value="1"/>
</dbReference>
<proteinExistence type="predicted"/>
<dbReference type="InterPro" id="IPR027417">
    <property type="entry name" value="P-loop_NTPase"/>
</dbReference>
<organism evidence="2 3">
    <name type="scientific">Mesorhizobium hungaricum</name>
    <dbReference type="NCBI Taxonomy" id="1566387"/>
    <lineage>
        <taxon>Bacteria</taxon>
        <taxon>Pseudomonadati</taxon>
        <taxon>Pseudomonadota</taxon>
        <taxon>Alphaproteobacteria</taxon>
        <taxon>Hyphomicrobiales</taxon>
        <taxon>Phyllobacteriaceae</taxon>
        <taxon>Mesorhizobium</taxon>
    </lineage>
</organism>
<dbReference type="GO" id="GO:0016301">
    <property type="term" value="F:kinase activity"/>
    <property type="evidence" value="ECO:0007669"/>
    <property type="project" value="UniProtKB-KW"/>
</dbReference>